<dbReference type="AlphaFoldDB" id="A0A915J054"/>
<sequence length="93" mass="10931">MQLSELWDQIRNCTFLLKVVKHGRAFFNALVKLFLNILKTFLLFDSCWCSLRRPAPINKNNTGNIDRNLHKMIGNFITCYLTDQRRRDGIVNS</sequence>
<dbReference type="WBParaSite" id="nRc.2.0.1.t19760-RA">
    <property type="protein sequence ID" value="nRc.2.0.1.t19760-RA"/>
    <property type="gene ID" value="nRc.2.0.1.g19760"/>
</dbReference>
<accession>A0A915J054</accession>
<reference evidence="2" key="1">
    <citation type="submission" date="2022-11" db="UniProtKB">
        <authorList>
            <consortium name="WormBaseParasite"/>
        </authorList>
    </citation>
    <scope>IDENTIFICATION</scope>
</reference>
<evidence type="ECO:0000313" key="1">
    <source>
        <dbReference type="Proteomes" id="UP000887565"/>
    </source>
</evidence>
<organism evidence="1 2">
    <name type="scientific">Romanomermis culicivorax</name>
    <name type="common">Nematode worm</name>
    <dbReference type="NCBI Taxonomy" id="13658"/>
    <lineage>
        <taxon>Eukaryota</taxon>
        <taxon>Metazoa</taxon>
        <taxon>Ecdysozoa</taxon>
        <taxon>Nematoda</taxon>
        <taxon>Enoplea</taxon>
        <taxon>Dorylaimia</taxon>
        <taxon>Mermithida</taxon>
        <taxon>Mermithoidea</taxon>
        <taxon>Mermithidae</taxon>
        <taxon>Romanomermis</taxon>
    </lineage>
</organism>
<dbReference type="Proteomes" id="UP000887565">
    <property type="component" value="Unplaced"/>
</dbReference>
<proteinExistence type="predicted"/>
<evidence type="ECO:0000313" key="2">
    <source>
        <dbReference type="WBParaSite" id="nRc.2.0.1.t19760-RA"/>
    </source>
</evidence>
<keyword evidence="1" id="KW-1185">Reference proteome</keyword>
<protein>
    <submittedName>
        <fullName evidence="2">Uncharacterized protein</fullName>
    </submittedName>
</protein>
<name>A0A915J054_ROMCU</name>